<evidence type="ECO:0000313" key="2">
    <source>
        <dbReference type="Proteomes" id="UP000821837"/>
    </source>
</evidence>
<reference evidence="1" key="2">
    <citation type="submission" date="2021-09" db="EMBL/GenBank/DDBJ databases">
        <authorList>
            <person name="Jia N."/>
            <person name="Wang J."/>
            <person name="Shi W."/>
            <person name="Du L."/>
            <person name="Sun Y."/>
            <person name="Zhan W."/>
            <person name="Jiang J."/>
            <person name="Wang Q."/>
            <person name="Zhang B."/>
            <person name="Ji P."/>
            <person name="Sakyi L.B."/>
            <person name="Cui X."/>
            <person name="Yuan T."/>
            <person name="Jiang B."/>
            <person name="Yang W."/>
            <person name="Lam T.T.-Y."/>
            <person name="Chang Q."/>
            <person name="Ding S."/>
            <person name="Wang X."/>
            <person name="Zhu J."/>
            <person name="Ruan X."/>
            <person name="Zhao L."/>
            <person name="Wei J."/>
            <person name="Que T."/>
            <person name="Du C."/>
            <person name="Cheng J."/>
            <person name="Dai P."/>
            <person name="Han X."/>
            <person name="Huang E."/>
            <person name="Gao Y."/>
            <person name="Liu J."/>
            <person name="Shao H."/>
            <person name="Ye R."/>
            <person name="Li L."/>
            <person name="Wei W."/>
            <person name="Wang X."/>
            <person name="Wang C."/>
            <person name="Huo Q."/>
            <person name="Li W."/>
            <person name="Guo W."/>
            <person name="Chen H."/>
            <person name="Chen S."/>
            <person name="Zhou L."/>
            <person name="Zhou L."/>
            <person name="Ni X."/>
            <person name="Tian J."/>
            <person name="Zhou Y."/>
            <person name="Sheng Y."/>
            <person name="Liu T."/>
            <person name="Pan Y."/>
            <person name="Xia L."/>
            <person name="Li J."/>
            <person name="Zhao F."/>
            <person name="Cao W."/>
        </authorList>
    </citation>
    <scope>NUCLEOTIDE SEQUENCE</scope>
    <source>
        <strain evidence="1">Rsan-2018</strain>
        <tissue evidence="1">Larvae</tissue>
    </source>
</reference>
<dbReference type="VEuPathDB" id="VectorBase:RSAN_035582"/>
<protein>
    <submittedName>
        <fullName evidence="1">Uncharacterized protein</fullName>
    </submittedName>
</protein>
<gene>
    <name evidence="1" type="ORF">HPB52_019230</name>
</gene>
<accession>A0A9D4PZZ6</accession>
<reference evidence="1" key="1">
    <citation type="journal article" date="2020" name="Cell">
        <title>Large-Scale Comparative Analyses of Tick Genomes Elucidate Their Genetic Diversity and Vector Capacities.</title>
        <authorList>
            <consortium name="Tick Genome and Microbiome Consortium (TIGMIC)"/>
            <person name="Jia N."/>
            <person name="Wang J."/>
            <person name="Shi W."/>
            <person name="Du L."/>
            <person name="Sun Y."/>
            <person name="Zhan W."/>
            <person name="Jiang J.F."/>
            <person name="Wang Q."/>
            <person name="Zhang B."/>
            <person name="Ji P."/>
            <person name="Bell-Sakyi L."/>
            <person name="Cui X.M."/>
            <person name="Yuan T.T."/>
            <person name="Jiang B.G."/>
            <person name="Yang W.F."/>
            <person name="Lam T.T."/>
            <person name="Chang Q.C."/>
            <person name="Ding S.J."/>
            <person name="Wang X.J."/>
            <person name="Zhu J.G."/>
            <person name="Ruan X.D."/>
            <person name="Zhao L."/>
            <person name="Wei J.T."/>
            <person name="Ye R.Z."/>
            <person name="Que T.C."/>
            <person name="Du C.H."/>
            <person name="Zhou Y.H."/>
            <person name="Cheng J.X."/>
            <person name="Dai P.F."/>
            <person name="Guo W.B."/>
            <person name="Han X.H."/>
            <person name="Huang E.J."/>
            <person name="Li L.F."/>
            <person name="Wei W."/>
            <person name="Gao Y.C."/>
            <person name="Liu J.Z."/>
            <person name="Shao H.Z."/>
            <person name="Wang X."/>
            <person name="Wang C.C."/>
            <person name="Yang T.C."/>
            <person name="Huo Q.B."/>
            <person name="Li W."/>
            <person name="Chen H.Y."/>
            <person name="Chen S.E."/>
            <person name="Zhou L.G."/>
            <person name="Ni X.B."/>
            <person name="Tian J.H."/>
            <person name="Sheng Y."/>
            <person name="Liu T."/>
            <person name="Pan Y.S."/>
            <person name="Xia L.Y."/>
            <person name="Li J."/>
            <person name="Zhao F."/>
            <person name="Cao W.C."/>
        </authorList>
    </citation>
    <scope>NUCLEOTIDE SEQUENCE</scope>
    <source>
        <strain evidence="1">Rsan-2018</strain>
    </source>
</reference>
<dbReference type="EMBL" id="JABSTV010001250">
    <property type="protein sequence ID" value="KAH7957483.1"/>
    <property type="molecule type" value="Genomic_DNA"/>
</dbReference>
<sequence>MAVVGARSGRPVIAFTGATAAAPQQAILTAAQPFYHPPVTVQDIQPDRPIGYGAFGVVWCARTDPPAARFRSLLVARDATRRRILARLFFATL</sequence>
<name>A0A9D4PZZ6_RHISA</name>
<organism evidence="1 2">
    <name type="scientific">Rhipicephalus sanguineus</name>
    <name type="common">Brown dog tick</name>
    <name type="synonym">Ixodes sanguineus</name>
    <dbReference type="NCBI Taxonomy" id="34632"/>
    <lineage>
        <taxon>Eukaryota</taxon>
        <taxon>Metazoa</taxon>
        <taxon>Ecdysozoa</taxon>
        <taxon>Arthropoda</taxon>
        <taxon>Chelicerata</taxon>
        <taxon>Arachnida</taxon>
        <taxon>Acari</taxon>
        <taxon>Parasitiformes</taxon>
        <taxon>Ixodida</taxon>
        <taxon>Ixodoidea</taxon>
        <taxon>Ixodidae</taxon>
        <taxon>Rhipicephalinae</taxon>
        <taxon>Rhipicephalus</taxon>
        <taxon>Rhipicephalus</taxon>
    </lineage>
</organism>
<dbReference type="Proteomes" id="UP000821837">
    <property type="component" value="Unassembled WGS sequence"/>
</dbReference>
<evidence type="ECO:0000313" key="1">
    <source>
        <dbReference type="EMBL" id="KAH7957483.1"/>
    </source>
</evidence>
<proteinExistence type="predicted"/>
<dbReference type="AlphaFoldDB" id="A0A9D4PZZ6"/>
<comment type="caution">
    <text evidence="1">The sequence shown here is derived from an EMBL/GenBank/DDBJ whole genome shotgun (WGS) entry which is preliminary data.</text>
</comment>
<keyword evidence="2" id="KW-1185">Reference proteome</keyword>